<comment type="caution">
    <text evidence="3">The sequence shown here is derived from an EMBL/GenBank/DDBJ whole genome shotgun (WGS) entry which is preliminary data.</text>
</comment>
<keyword evidence="1" id="KW-1133">Transmembrane helix</keyword>
<dbReference type="Proteomes" id="UP000576225">
    <property type="component" value="Unassembled WGS sequence"/>
</dbReference>
<accession>A0A2U1B4T9</accession>
<dbReference type="EMBL" id="QEKH01000008">
    <property type="protein sequence ID" value="PVY43537.1"/>
    <property type="molecule type" value="Genomic_DNA"/>
</dbReference>
<organism evidence="3 4">
    <name type="scientific">Victivallis vadensis</name>
    <dbReference type="NCBI Taxonomy" id="172901"/>
    <lineage>
        <taxon>Bacteria</taxon>
        <taxon>Pseudomonadati</taxon>
        <taxon>Lentisphaerota</taxon>
        <taxon>Lentisphaeria</taxon>
        <taxon>Victivallales</taxon>
        <taxon>Victivallaceae</taxon>
        <taxon>Victivallis</taxon>
    </lineage>
</organism>
<dbReference type="EMBL" id="JABAEW010000001">
    <property type="protein sequence ID" value="NMD85046.1"/>
    <property type="molecule type" value="Genomic_DNA"/>
</dbReference>
<reference evidence="3 4" key="1">
    <citation type="submission" date="2018-04" db="EMBL/GenBank/DDBJ databases">
        <title>Genomic Encyclopedia of Type Strains, Phase IV (KMG-IV): sequencing the most valuable type-strain genomes for metagenomic binning, comparative biology and taxonomic classification.</title>
        <authorList>
            <person name="Goeker M."/>
        </authorList>
    </citation>
    <scope>NUCLEOTIDE SEQUENCE [LARGE SCALE GENOMIC DNA]</scope>
    <source>
        <strain evidence="3 4">DSM 14823</strain>
    </source>
</reference>
<evidence type="ECO:0000313" key="5">
    <source>
        <dbReference type="Proteomes" id="UP000576225"/>
    </source>
</evidence>
<name>A0A2U1B4T9_9BACT</name>
<evidence type="ECO:0008006" key="6">
    <source>
        <dbReference type="Google" id="ProtNLM"/>
    </source>
</evidence>
<evidence type="ECO:0000256" key="1">
    <source>
        <dbReference type="SAM" id="Phobius"/>
    </source>
</evidence>
<feature type="transmembrane region" description="Helical" evidence="1">
    <location>
        <begin position="16"/>
        <end position="37"/>
    </location>
</feature>
<dbReference type="AlphaFoldDB" id="A0A2U1B4T9"/>
<keyword evidence="1" id="KW-0472">Membrane</keyword>
<reference evidence="2 5" key="2">
    <citation type="submission" date="2020-04" db="EMBL/GenBank/DDBJ databases">
        <authorList>
            <person name="Hitch T.C.A."/>
            <person name="Wylensek D."/>
            <person name="Clavel T."/>
        </authorList>
    </citation>
    <scope>NUCLEOTIDE SEQUENCE [LARGE SCALE GENOMIC DNA]</scope>
    <source>
        <strain evidence="2 5">COR2-253-APC-1A</strain>
    </source>
</reference>
<dbReference type="OrthoDB" id="10000311at2"/>
<proteinExistence type="predicted"/>
<protein>
    <recommendedName>
        <fullName evidence="6">Flp pilus assembly pilin Flp</fullName>
    </recommendedName>
</protein>
<dbReference type="Proteomes" id="UP000245959">
    <property type="component" value="Unassembled WGS sequence"/>
</dbReference>
<sequence length="81" mass="8720">MLIRGKRLKRRRGQALMEYVILIAVVALAALFVLASFSDRLRDMISGITTTLGGEKAANADQTSVDIIQNLSSEGLDANGN</sequence>
<keyword evidence="4" id="KW-1185">Reference proteome</keyword>
<evidence type="ECO:0000313" key="2">
    <source>
        <dbReference type="EMBL" id="NMD85046.1"/>
    </source>
</evidence>
<evidence type="ECO:0000313" key="4">
    <source>
        <dbReference type="Proteomes" id="UP000245959"/>
    </source>
</evidence>
<dbReference type="GeneID" id="78294747"/>
<keyword evidence="1" id="KW-0812">Transmembrane</keyword>
<evidence type="ECO:0000313" key="3">
    <source>
        <dbReference type="EMBL" id="PVY43537.1"/>
    </source>
</evidence>
<gene>
    <name evidence="3" type="ORF">C8D82_10864</name>
    <name evidence="2" type="ORF">HF882_00460</name>
</gene>
<dbReference type="RefSeq" id="WP_116883440.1">
    <property type="nucleotide sequence ID" value="NZ_CABMMC010000050.1"/>
</dbReference>